<name>A0A4R1NJ79_9RHOB</name>
<accession>A0A4R1NJ79</accession>
<evidence type="ECO:0000313" key="3">
    <source>
        <dbReference type="Proteomes" id="UP000295673"/>
    </source>
</evidence>
<feature type="transmembrane region" description="Helical" evidence="1">
    <location>
        <begin position="74"/>
        <end position="100"/>
    </location>
</feature>
<comment type="caution">
    <text evidence="2">The sequence shown here is derived from an EMBL/GenBank/DDBJ whole genome shotgun (WGS) entry which is preliminary data.</text>
</comment>
<dbReference type="Proteomes" id="UP000295673">
    <property type="component" value="Unassembled WGS sequence"/>
</dbReference>
<feature type="transmembrane region" description="Helical" evidence="1">
    <location>
        <begin position="49"/>
        <end position="68"/>
    </location>
</feature>
<keyword evidence="1" id="KW-0812">Transmembrane</keyword>
<dbReference type="RefSeq" id="WP_132858436.1">
    <property type="nucleotide sequence ID" value="NZ_SMGR01000001.1"/>
</dbReference>
<dbReference type="EMBL" id="SMGR01000001">
    <property type="protein sequence ID" value="TCL08297.1"/>
    <property type="molecule type" value="Genomic_DNA"/>
</dbReference>
<feature type="transmembrane region" description="Helical" evidence="1">
    <location>
        <begin position="121"/>
        <end position="144"/>
    </location>
</feature>
<keyword evidence="1" id="KW-0472">Membrane</keyword>
<evidence type="ECO:0000256" key="1">
    <source>
        <dbReference type="SAM" id="Phobius"/>
    </source>
</evidence>
<feature type="transmembrane region" description="Helical" evidence="1">
    <location>
        <begin position="25"/>
        <end position="42"/>
    </location>
</feature>
<proteinExistence type="predicted"/>
<evidence type="ECO:0000313" key="2">
    <source>
        <dbReference type="EMBL" id="TCL08297.1"/>
    </source>
</evidence>
<reference evidence="2 3" key="1">
    <citation type="submission" date="2019-03" db="EMBL/GenBank/DDBJ databases">
        <title>Genomic Encyclopedia of Archaeal and Bacterial Type Strains, Phase II (KMG-II): from individual species to whole genera.</title>
        <authorList>
            <person name="Goeker M."/>
        </authorList>
    </citation>
    <scope>NUCLEOTIDE SEQUENCE [LARGE SCALE GENOMIC DNA]</scope>
    <source>
        <strain evidence="2 3">DSM 26433</strain>
    </source>
</reference>
<dbReference type="OrthoDB" id="9774675at2"/>
<keyword evidence="1" id="KW-1133">Transmembrane helix</keyword>
<keyword evidence="3" id="KW-1185">Reference proteome</keyword>
<organism evidence="2 3">
    <name type="scientific">Shimia isoporae</name>
    <dbReference type="NCBI Taxonomy" id="647720"/>
    <lineage>
        <taxon>Bacteria</taxon>
        <taxon>Pseudomonadati</taxon>
        <taxon>Pseudomonadota</taxon>
        <taxon>Alphaproteobacteria</taxon>
        <taxon>Rhodobacterales</taxon>
        <taxon>Roseobacteraceae</taxon>
    </lineage>
</organism>
<protein>
    <recommendedName>
        <fullName evidence="4">Intracellular septation protein A</fullName>
    </recommendedName>
</protein>
<evidence type="ECO:0008006" key="4">
    <source>
        <dbReference type="Google" id="ProtNLM"/>
    </source>
</evidence>
<dbReference type="AlphaFoldDB" id="A0A4R1NJ79"/>
<gene>
    <name evidence="2" type="ORF">BXY66_0332</name>
</gene>
<sequence>MPGIVNSMLPWLMFPVFLDWTDRNYSFAALIALGISLCLSALRLKDGYVVDWTVVTSISLTAVVGLVMSEAGLLAYWPLFMPAALMCMCWASLALGRPFTIQYAKKETPKEFWGSAIFKQVNVQISTVWGICFTLTFILSLLAIPYQPYWPLFVIAKYLLILSAMVFSRVLPEFLVARLEAQVDA</sequence>
<feature type="transmembrane region" description="Helical" evidence="1">
    <location>
        <begin position="150"/>
        <end position="171"/>
    </location>
</feature>